<dbReference type="RefSeq" id="XP_070884759.1">
    <property type="nucleotide sequence ID" value="XM_071029482.1"/>
</dbReference>
<feature type="domain" description="Zn(2)-C6 fungal-type" evidence="8">
    <location>
        <begin position="107"/>
        <end position="138"/>
    </location>
</feature>
<dbReference type="InterPro" id="IPR050613">
    <property type="entry name" value="Sec_Metabolite_Reg"/>
</dbReference>
<dbReference type="Gene3D" id="4.10.240.10">
    <property type="entry name" value="Zn(2)-C6 fungal-type DNA-binding domain"/>
    <property type="match status" value="2"/>
</dbReference>
<dbReference type="InterPro" id="IPR036864">
    <property type="entry name" value="Zn2-C6_fun-type_DNA-bd_sf"/>
</dbReference>
<dbReference type="GeneID" id="98144554"/>
<evidence type="ECO:0000256" key="2">
    <source>
        <dbReference type="ARBA" id="ARBA00022723"/>
    </source>
</evidence>
<dbReference type="SUPFAM" id="SSF57701">
    <property type="entry name" value="Zn2/Cys6 DNA-binding domain"/>
    <property type="match status" value="2"/>
</dbReference>
<dbReference type="SMART" id="SM00906">
    <property type="entry name" value="Fungal_trans"/>
    <property type="match status" value="1"/>
</dbReference>
<proteinExistence type="predicted"/>
<keyword evidence="3" id="KW-0805">Transcription regulation</keyword>
<dbReference type="Proteomes" id="UP001610432">
    <property type="component" value="Unassembled WGS sequence"/>
</dbReference>
<sequence length="633" mass="71400">MPPGSRERKTLVCQPCSVHKQGCDKQKPRCSRCTKLGRQCVYRHSQQETTVGAPIQEDAARRCGIQRQPLEGGSASVVEYEVLRPDCFKQCNARIPGTRTRNRVPVSCARCRRLKVRCDRILPCGRCSRAGKQGECDYSRSGDATGRQTPDALDHSGKSPFHLRFLTRAHWGPLVDDIRELTMPHFVHQLTHGTEEISPTGIHRLSNFPFSERPGRLKMSRKALLSILPDRPTLELFIQIYLDTIEQAYSVLHVPTFQSELARFWDDPYVVNDSWLALLFATVSLGCHATATHKEDSSIELAVQLLDASDACLKMTPFMYHPDIANVQTLYLMVIFKQLDRMSCQQNGACWPLTGLIVRLAIMLGLHTNHLRNVELSGPELQTRKNLWTSIVLLEMRQSLLSGMPLLLQLTDFTYPPGSQPASDDIKATFAGSVPVITRVLSTLNLNSTQLEYDKILEYDLEVRRLLKDPNLALDADALSTNYPARLLLNVFYRRMLLALHTIFAQDPHAWAQYPVSYWSTLDSCLGLLAVQRELCEHKNSHLMAWFSGLFREDFFAAAMTLCHNLVTANSPLEPSASLSGCVCQRQARATILETLVSCSDLWAREEGLSICHREAARVMKSVTEYLQVKFLC</sequence>
<gene>
    <name evidence="9" type="ORF">BJX67DRAFT_357328</name>
</gene>
<dbReference type="EMBL" id="JBFXLQ010000029">
    <property type="protein sequence ID" value="KAL2865780.1"/>
    <property type="molecule type" value="Genomic_DNA"/>
</dbReference>
<dbReference type="SMART" id="SM00066">
    <property type="entry name" value="GAL4"/>
    <property type="match status" value="2"/>
</dbReference>
<reference evidence="9 10" key="1">
    <citation type="submission" date="2024-07" db="EMBL/GenBank/DDBJ databases">
        <title>Section-level genome sequencing and comparative genomics of Aspergillus sections Usti and Cavernicolus.</title>
        <authorList>
            <consortium name="Lawrence Berkeley National Laboratory"/>
            <person name="Nybo J.L."/>
            <person name="Vesth T.C."/>
            <person name="Theobald S."/>
            <person name="Frisvad J.C."/>
            <person name="Larsen T.O."/>
            <person name="Kjaerboelling I."/>
            <person name="Rothschild-Mancinelli K."/>
            <person name="Lyhne E.K."/>
            <person name="Kogle M.E."/>
            <person name="Barry K."/>
            <person name="Clum A."/>
            <person name="Na H."/>
            <person name="Ledsgaard L."/>
            <person name="Lin J."/>
            <person name="Lipzen A."/>
            <person name="Kuo A."/>
            <person name="Riley R."/>
            <person name="Mondo S."/>
            <person name="Labutti K."/>
            <person name="Haridas S."/>
            <person name="Pangalinan J."/>
            <person name="Salamov A.A."/>
            <person name="Simmons B.A."/>
            <person name="Magnuson J.K."/>
            <person name="Chen J."/>
            <person name="Drula E."/>
            <person name="Henrissat B."/>
            <person name="Wiebenga A."/>
            <person name="Lubbers R.J."/>
            <person name="Gomes A.C."/>
            <person name="Macurrencykelacurrency M.R."/>
            <person name="Stajich J."/>
            <person name="Grigoriev I.V."/>
            <person name="Mortensen U.H."/>
            <person name="De Vries R.P."/>
            <person name="Baker S.E."/>
            <person name="Andersen M.R."/>
        </authorList>
    </citation>
    <scope>NUCLEOTIDE SEQUENCE [LARGE SCALE GENOMIC DNA]</scope>
    <source>
        <strain evidence="9 10">CBS 449.75</strain>
    </source>
</reference>
<dbReference type="Pfam" id="PF04082">
    <property type="entry name" value="Fungal_trans"/>
    <property type="match status" value="1"/>
</dbReference>
<comment type="caution">
    <text evidence="9">The sequence shown here is derived from an EMBL/GenBank/DDBJ whole genome shotgun (WGS) entry which is preliminary data.</text>
</comment>
<evidence type="ECO:0000256" key="3">
    <source>
        <dbReference type="ARBA" id="ARBA00023015"/>
    </source>
</evidence>
<evidence type="ECO:0000256" key="1">
    <source>
        <dbReference type="ARBA" id="ARBA00004123"/>
    </source>
</evidence>
<dbReference type="CDD" id="cd00067">
    <property type="entry name" value="GAL4"/>
    <property type="match status" value="2"/>
</dbReference>
<evidence type="ECO:0000313" key="10">
    <source>
        <dbReference type="Proteomes" id="UP001610432"/>
    </source>
</evidence>
<accession>A0ABR4LML4</accession>
<keyword evidence="4" id="KW-0238">DNA-binding</keyword>
<protein>
    <recommendedName>
        <fullName evidence="8">Zn(2)-C6 fungal-type domain-containing protein</fullName>
    </recommendedName>
</protein>
<evidence type="ECO:0000256" key="5">
    <source>
        <dbReference type="ARBA" id="ARBA00023163"/>
    </source>
</evidence>
<feature type="region of interest" description="Disordered" evidence="7">
    <location>
        <begin position="130"/>
        <end position="155"/>
    </location>
</feature>
<dbReference type="CDD" id="cd12148">
    <property type="entry name" value="fungal_TF_MHR"/>
    <property type="match status" value="1"/>
</dbReference>
<dbReference type="Pfam" id="PF00172">
    <property type="entry name" value="Zn_clus"/>
    <property type="match status" value="2"/>
</dbReference>
<feature type="domain" description="Zn(2)-C6 fungal-type" evidence="8">
    <location>
        <begin position="12"/>
        <end position="42"/>
    </location>
</feature>
<dbReference type="PANTHER" id="PTHR31001">
    <property type="entry name" value="UNCHARACTERIZED TRANSCRIPTIONAL REGULATORY PROTEIN"/>
    <property type="match status" value="1"/>
</dbReference>
<dbReference type="InterPro" id="IPR001138">
    <property type="entry name" value="Zn2Cys6_DnaBD"/>
</dbReference>
<organism evidence="9 10">
    <name type="scientific">Aspergillus lucknowensis</name>
    <dbReference type="NCBI Taxonomy" id="176173"/>
    <lineage>
        <taxon>Eukaryota</taxon>
        <taxon>Fungi</taxon>
        <taxon>Dikarya</taxon>
        <taxon>Ascomycota</taxon>
        <taxon>Pezizomycotina</taxon>
        <taxon>Eurotiomycetes</taxon>
        <taxon>Eurotiomycetidae</taxon>
        <taxon>Eurotiales</taxon>
        <taxon>Aspergillaceae</taxon>
        <taxon>Aspergillus</taxon>
        <taxon>Aspergillus subgen. Nidulantes</taxon>
    </lineage>
</organism>
<name>A0ABR4LML4_9EURO</name>
<dbReference type="InterPro" id="IPR007219">
    <property type="entry name" value="XnlR_reg_dom"/>
</dbReference>
<evidence type="ECO:0000313" key="9">
    <source>
        <dbReference type="EMBL" id="KAL2865780.1"/>
    </source>
</evidence>
<keyword evidence="10" id="KW-1185">Reference proteome</keyword>
<dbReference type="PROSITE" id="PS00463">
    <property type="entry name" value="ZN2_CY6_FUNGAL_1"/>
    <property type="match status" value="2"/>
</dbReference>
<evidence type="ECO:0000256" key="4">
    <source>
        <dbReference type="ARBA" id="ARBA00023125"/>
    </source>
</evidence>
<keyword evidence="6" id="KW-0539">Nucleus</keyword>
<keyword evidence="2" id="KW-0479">Metal-binding</keyword>
<dbReference type="PANTHER" id="PTHR31001:SF57">
    <property type="entry name" value="ZN(II)2CYS6 TRANSCRIPTION FACTOR (EUROFUNG)"/>
    <property type="match status" value="1"/>
</dbReference>
<keyword evidence="5" id="KW-0804">Transcription</keyword>
<evidence type="ECO:0000256" key="6">
    <source>
        <dbReference type="ARBA" id="ARBA00023242"/>
    </source>
</evidence>
<evidence type="ECO:0000256" key="7">
    <source>
        <dbReference type="SAM" id="MobiDB-lite"/>
    </source>
</evidence>
<evidence type="ECO:0000259" key="8">
    <source>
        <dbReference type="PROSITE" id="PS50048"/>
    </source>
</evidence>
<comment type="subcellular location">
    <subcellularLocation>
        <location evidence="1">Nucleus</location>
    </subcellularLocation>
</comment>
<dbReference type="PROSITE" id="PS50048">
    <property type="entry name" value="ZN2_CY6_FUNGAL_2"/>
    <property type="match status" value="2"/>
</dbReference>